<reference evidence="2" key="1">
    <citation type="journal article" date="2020" name="Stud. Mycol.">
        <title>101 Dothideomycetes genomes: a test case for predicting lifestyles and emergence of pathogens.</title>
        <authorList>
            <person name="Haridas S."/>
            <person name="Albert R."/>
            <person name="Binder M."/>
            <person name="Bloem J."/>
            <person name="Labutti K."/>
            <person name="Salamov A."/>
            <person name="Andreopoulos B."/>
            <person name="Baker S."/>
            <person name="Barry K."/>
            <person name="Bills G."/>
            <person name="Bluhm B."/>
            <person name="Cannon C."/>
            <person name="Castanera R."/>
            <person name="Culley D."/>
            <person name="Daum C."/>
            <person name="Ezra D."/>
            <person name="Gonzalez J."/>
            <person name="Henrissat B."/>
            <person name="Kuo A."/>
            <person name="Liang C."/>
            <person name="Lipzen A."/>
            <person name="Lutzoni F."/>
            <person name="Magnuson J."/>
            <person name="Mondo S."/>
            <person name="Nolan M."/>
            <person name="Ohm R."/>
            <person name="Pangilinan J."/>
            <person name="Park H.-J."/>
            <person name="Ramirez L."/>
            <person name="Alfaro M."/>
            <person name="Sun H."/>
            <person name="Tritt A."/>
            <person name="Yoshinaga Y."/>
            <person name="Zwiers L.-H."/>
            <person name="Turgeon B."/>
            <person name="Goodwin S."/>
            <person name="Spatafora J."/>
            <person name="Crous P."/>
            <person name="Grigoriev I."/>
        </authorList>
    </citation>
    <scope>NUCLEOTIDE SEQUENCE</scope>
    <source>
        <strain evidence="2">CBS 627.86</strain>
    </source>
</reference>
<organism evidence="2 3">
    <name type="scientific">Lophiotrema nucula</name>
    <dbReference type="NCBI Taxonomy" id="690887"/>
    <lineage>
        <taxon>Eukaryota</taxon>
        <taxon>Fungi</taxon>
        <taxon>Dikarya</taxon>
        <taxon>Ascomycota</taxon>
        <taxon>Pezizomycotina</taxon>
        <taxon>Dothideomycetes</taxon>
        <taxon>Pleosporomycetidae</taxon>
        <taxon>Pleosporales</taxon>
        <taxon>Lophiotremataceae</taxon>
        <taxon>Lophiotrema</taxon>
    </lineage>
</organism>
<name>A0A6A5Z5P6_9PLEO</name>
<gene>
    <name evidence="2" type="ORF">BDV96DRAFT_599951</name>
</gene>
<dbReference type="EMBL" id="ML977324">
    <property type="protein sequence ID" value="KAF2114762.1"/>
    <property type="molecule type" value="Genomic_DNA"/>
</dbReference>
<accession>A0A6A5Z5P6</accession>
<feature type="compositionally biased region" description="Basic and acidic residues" evidence="1">
    <location>
        <begin position="243"/>
        <end position="256"/>
    </location>
</feature>
<dbReference type="PANTHER" id="PTHR38166:SF1">
    <property type="entry name" value="C2H2-TYPE DOMAIN-CONTAINING PROTEIN"/>
    <property type="match status" value="1"/>
</dbReference>
<dbReference type="PANTHER" id="PTHR38166">
    <property type="entry name" value="C2H2-TYPE DOMAIN-CONTAINING PROTEIN-RELATED"/>
    <property type="match status" value="1"/>
</dbReference>
<dbReference type="Proteomes" id="UP000799770">
    <property type="component" value="Unassembled WGS sequence"/>
</dbReference>
<evidence type="ECO:0000313" key="2">
    <source>
        <dbReference type="EMBL" id="KAF2114762.1"/>
    </source>
</evidence>
<sequence length="306" mass="34698">MARLKQHIERVHTKPIQCDRCWKDMPSKEALKQHIKMDPICDNVDRPTDDDRVCKQWLKNLNLNQLPFSQATCPSKKWNMLYDKIFPGEGDMPECYEEPGMTAAEKRRFLQLLAEKLATECGTEISQRFPILVQECKQEMHGMGKHMPQDKAEGIGKTQLLSLPPNPLSPPWTTVAPDRTHELCIWETPAPVAQQPYQAHLDPDIEAEVKKPSTPYLPWTDWPDASPGIEYGIDDLVQHSKNAEPAKSKDEGDDHVPISGFRESSGELPELHASNDDDAIFEAFVQYPPDQYPPDQGPLEEPRDGG</sequence>
<dbReference type="Gene3D" id="3.30.160.60">
    <property type="entry name" value="Classic Zinc Finger"/>
    <property type="match status" value="1"/>
</dbReference>
<keyword evidence="3" id="KW-1185">Reference proteome</keyword>
<dbReference type="OrthoDB" id="3799363at2759"/>
<dbReference type="AlphaFoldDB" id="A0A6A5Z5P6"/>
<feature type="region of interest" description="Disordered" evidence="1">
    <location>
        <begin position="243"/>
        <end position="306"/>
    </location>
</feature>
<evidence type="ECO:0000313" key="3">
    <source>
        <dbReference type="Proteomes" id="UP000799770"/>
    </source>
</evidence>
<proteinExistence type="predicted"/>
<evidence type="ECO:0000256" key="1">
    <source>
        <dbReference type="SAM" id="MobiDB-lite"/>
    </source>
</evidence>
<evidence type="ECO:0008006" key="4">
    <source>
        <dbReference type="Google" id="ProtNLM"/>
    </source>
</evidence>
<protein>
    <recommendedName>
        <fullName evidence="4">C2H2-type domain-containing protein</fullName>
    </recommendedName>
</protein>